<accession>A0A178MEC8</accession>
<dbReference type="Proteomes" id="UP000078287">
    <property type="component" value="Unassembled WGS sequence"/>
</dbReference>
<dbReference type="GO" id="GO:0016755">
    <property type="term" value="F:aminoacyltransferase activity"/>
    <property type="evidence" value="ECO:0007669"/>
    <property type="project" value="InterPro"/>
</dbReference>
<dbReference type="EMBL" id="LWQS01000039">
    <property type="protein sequence ID" value="OAN47109.1"/>
    <property type="molecule type" value="Genomic_DNA"/>
</dbReference>
<evidence type="ECO:0000256" key="6">
    <source>
        <dbReference type="ARBA" id="ARBA00023316"/>
    </source>
</evidence>
<evidence type="ECO:0000256" key="3">
    <source>
        <dbReference type="ARBA" id="ARBA00022960"/>
    </source>
</evidence>
<dbReference type="PROSITE" id="PS51191">
    <property type="entry name" value="FEMABX"/>
    <property type="match status" value="1"/>
</dbReference>
<dbReference type="InterPro" id="IPR016181">
    <property type="entry name" value="Acyl_CoA_acyltransferase"/>
</dbReference>
<proteinExistence type="inferred from homology"/>
<protein>
    <submittedName>
        <fullName evidence="7">Methicillin resistance protein</fullName>
    </submittedName>
</protein>
<keyword evidence="2" id="KW-0808">Transferase</keyword>
<dbReference type="STRING" id="1707952.A6A03_10820"/>
<dbReference type="GO" id="GO:0009252">
    <property type="term" value="P:peptidoglycan biosynthetic process"/>
    <property type="evidence" value="ECO:0007669"/>
    <property type="project" value="UniProtKB-KW"/>
</dbReference>
<dbReference type="RefSeq" id="WP_066784817.1">
    <property type="nucleotide sequence ID" value="NZ_LWQS01000039.1"/>
</dbReference>
<reference evidence="7 8" key="1">
    <citation type="submission" date="2016-04" db="EMBL/GenBank/DDBJ databases">
        <title>Chloroflexus islandicus sp. nov., a thermophilic filamentous anoxygenic phototrophic bacterium from geyser Strokkur (Iceland).</title>
        <authorList>
            <person name="Gaisin V.A."/>
            <person name="Kalashnikov A.M."/>
            <person name="Sukhacheva M.V."/>
            <person name="Grouzdev D.S."/>
            <person name="Ivanov T.M."/>
            <person name="Kuznetsov B."/>
            <person name="Gorlenko V.M."/>
        </authorList>
    </citation>
    <scope>NUCLEOTIDE SEQUENCE [LARGE SCALE GENOMIC DNA]</scope>
    <source>
        <strain evidence="8">isl-2</strain>
    </source>
</reference>
<keyword evidence="6" id="KW-0961">Cell wall biogenesis/degradation</keyword>
<dbReference type="PANTHER" id="PTHR36174">
    <property type="entry name" value="LIPID II:GLYCINE GLYCYLTRANSFERASE"/>
    <property type="match status" value="1"/>
</dbReference>
<evidence type="ECO:0000256" key="2">
    <source>
        <dbReference type="ARBA" id="ARBA00022679"/>
    </source>
</evidence>
<keyword evidence="5" id="KW-0012">Acyltransferase</keyword>
<dbReference type="InterPro" id="IPR050644">
    <property type="entry name" value="PG_Glycine_Bridge_Synth"/>
</dbReference>
<evidence type="ECO:0000313" key="7">
    <source>
        <dbReference type="EMBL" id="OAN47109.1"/>
    </source>
</evidence>
<dbReference type="OrthoDB" id="9785911at2"/>
<evidence type="ECO:0000256" key="4">
    <source>
        <dbReference type="ARBA" id="ARBA00022984"/>
    </source>
</evidence>
<organism evidence="7 8">
    <name type="scientific">Chloroflexus islandicus</name>
    <dbReference type="NCBI Taxonomy" id="1707952"/>
    <lineage>
        <taxon>Bacteria</taxon>
        <taxon>Bacillati</taxon>
        <taxon>Chloroflexota</taxon>
        <taxon>Chloroflexia</taxon>
        <taxon>Chloroflexales</taxon>
        <taxon>Chloroflexineae</taxon>
        <taxon>Chloroflexaceae</taxon>
        <taxon>Chloroflexus</taxon>
    </lineage>
</organism>
<dbReference type="PANTHER" id="PTHR36174:SF1">
    <property type="entry name" value="LIPID II:GLYCINE GLYCYLTRANSFERASE"/>
    <property type="match status" value="1"/>
</dbReference>
<comment type="caution">
    <text evidence="7">The sequence shown here is derived from an EMBL/GenBank/DDBJ whole genome shotgun (WGS) entry which is preliminary data.</text>
</comment>
<evidence type="ECO:0000256" key="1">
    <source>
        <dbReference type="ARBA" id="ARBA00009943"/>
    </source>
</evidence>
<gene>
    <name evidence="7" type="ORF">A6A03_10820</name>
</gene>
<evidence type="ECO:0000256" key="5">
    <source>
        <dbReference type="ARBA" id="ARBA00023315"/>
    </source>
</evidence>
<dbReference type="InterPro" id="IPR003447">
    <property type="entry name" value="FEMABX"/>
</dbReference>
<dbReference type="AlphaFoldDB" id="A0A178MEC8"/>
<dbReference type="Gene3D" id="3.40.630.30">
    <property type="match status" value="2"/>
</dbReference>
<dbReference type="GO" id="GO:0008360">
    <property type="term" value="P:regulation of cell shape"/>
    <property type="evidence" value="ECO:0007669"/>
    <property type="project" value="UniProtKB-KW"/>
</dbReference>
<comment type="similarity">
    <text evidence="1">Belongs to the FemABX family.</text>
</comment>
<dbReference type="GO" id="GO:0071555">
    <property type="term" value="P:cell wall organization"/>
    <property type="evidence" value="ECO:0007669"/>
    <property type="project" value="UniProtKB-KW"/>
</dbReference>
<keyword evidence="3" id="KW-0133">Cell shape</keyword>
<keyword evidence="8" id="KW-1185">Reference proteome</keyword>
<dbReference type="SUPFAM" id="SSF55729">
    <property type="entry name" value="Acyl-CoA N-acyltransferases (Nat)"/>
    <property type="match status" value="2"/>
</dbReference>
<evidence type="ECO:0000313" key="8">
    <source>
        <dbReference type="Proteomes" id="UP000078287"/>
    </source>
</evidence>
<sequence>MSRQWLVAEPSPAQWDAFVAAHPQGNLLQASPWGALKARFGWQYRRLVVSDRAGTMVAGAQILFRRYYGLAFGYVPRGPLLTGDPAIDDLLLRALRRLGWQMAAVLIRLEPNVLEDAPEAGALMAWLSRQRLPMAETIQPRSTILVDLRPDEEALFAACSKGHRADIRRAERLGVTVRVGSAADLPTFYAIMQATGARADFGIHSAGYYTAAWQLHQPRARLLIAELNGAAVAAHLVFADTRYGRYLYSGATADGLRSGANHLLEWHALRWARELGCIGYDLWGIPDALGRAAFAHDESTRTALEQEAQHDPLIGVYRFKKGFGGRVARFVPAFDLVLLPPLYPLARRKLAG</sequence>
<name>A0A178MEC8_9CHLR</name>
<dbReference type="Pfam" id="PF02388">
    <property type="entry name" value="FemAB"/>
    <property type="match status" value="2"/>
</dbReference>
<keyword evidence="4" id="KW-0573">Peptidoglycan synthesis</keyword>